<accession>A0ABS5ZG02</accession>
<evidence type="ECO:0000256" key="6">
    <source>
        <dbReference type="ARBA" id="ARBA00023136"/>
    </source>
</evidence>
<dbReference type="PANTHER" id="PTHR33508:SF1">
    <property type="entry name" value="UPF0056 MEMBRANE PROTEIN YHCE"/>
    <property type="match status" value="1"/>
</dbReference>
<dbReference type="Proteomes" id="UP000690515">
    <property type="component" value="Unassembled WGS sequence"/>
</dbReference>
<evidence type="ECO:0000256" key="5">
    <source>
        <dbReference type="ARBA" id="ARBA00022989"/>
    </source>
</evidence>
<keyword evidence="3" id="KW-1003">Cell membrane</keyword>
<comment type="caution">
    <text evidence="8">The sequence shown here is derived from an EMBL/GenBank/DDBJ whole genome shotgun (WGS) entry which is preliminary data.</text>
</comment>
<keyword evidence="6 7" id="KW-0472">Membrane</keyword>
<evidence type="ECO:0000256" key="1">
    <source>
        <dbReference type="ARBA" id="ARBA00004651"/>
    </source>
</evidence>
<dbReference type="EMBL" id="JAGSOY010000057">
    <property type="protein sequence ID" value="MBU2713001.1"/>
    <property type="molecule type" value="Genomic_DNA"/>
</dbReference>
<keyword evidence="5 7" id="KW-1133">Transmembrane helix</keyword>
<evidence type="ECO:0000313" key="9">
    <source>
        <dbReference type="Proteomes" id="UP000690515"/>
    </source>
</evidence>
<feature type="transmembrane region" description="Helical" evidence="7">
    <location>
        <begin position="6"/>
        <end position="27"/>
    </location>
</feature>
<name>A0ABS5ZG02_9GAMM</name>
<evidence type="ECO:0000256" key="3">
    <source>
        <dbReference type="ARBA" id="ARBA00022475"/>
    </source>
</evidence>
<evidence type="ECO:0000256" key="2">
    <source>
        <dbReference type="ARBA" id="ARBA00009784"/>
    </source>
</evidence>
<feature type="transmembrane region" description="Helical" evidence="7">
    <location>
        <begin position="175"/>
        <end position="200"/>
    </location>
</feature>
<dbReference type="RefSeq" id="WP_215821224.1">
    <property type="nucleotide sequence ID" value="NZ_JAGSOY010000057.1"/>
</dbReference>
<evidence type="ECO:0000256" key="4">
    <source>
        <dbReference type="ARBA" id="ARBA00022692"/>
    </source>
</evidence>
<dbReference type="InterPro" id="IPR002771">
    <property type="entry name" value="Multi_antbiot-R_MarC"/>
</dbReference>
<organism evidence="8 9">
    <name type="scientific">Zooshikella harenae</name>
    <dbReference type="NCBI Taxonomy" id="2827238"/>
    <lineage>
        <taxon>Bacteria</taxon>
        <taxon>Pseudomonadati</taxon>
        <taxon>Pseudomonadota</taxon>
        <taxon>Gammaproteobacteria</taxon>
        <taxon>Oceanospirillales</taxon>
        <taxon>Zooshikellaceae</taxon>
        <taxon>Zooshikella</taxon>
    </lineage>
</organism>
<gene>
    <name evidence="8" type="ORF">KCG35_18175</name>
</gene>
<comment type="similarity">
    <text evidence="2 7">Belongs to the UPF0056 (MarC) family.</text>
</comment>
<proteinExistence type="inferred from homology"/>
<sequence>MVDIIESGMLLLALLNPFLLIVYLVGPMKKLDQTQFRQVLIRAGIIAGIVFCCFAVLGDVIFSTIIHAEFASFQMFGGLVFIIIGLQFVFKGPTAIEILQGEAAHISGAIAMPVLIGPGTISASVIIGKRHDPFLACVIVLVAVFASVAIVVLLKTLHDYVQVRRETLIERYIEIVGRITALYVGTVAVEMVMNGIRAWIDKY</sequence>
<evidence type="ECO:0000256" key="7">
    <source>
        <dbReference type="RuleBase" id="RU362048"/>
    </source>
</evidence>
<keyword evidence="4 7" id="KW-0812">Transmembrane</keyword>
<dbReference type="Pfam" id="PF01914">
    <property type="entry name" value="MarC"/>
    <property type="match status" value="1"/>
</dbReference>
<reference evidence="8 9" key="1">
    <citation type="submission" date="2021-04" db="EMBL/GenBank/DDBJ databases">
        <authorList>
            <person name="Pira H."/>
            <person name="Risdian C."/>
            <person name="Wink J."/>
        </authorList>
    </citation>
    <scope>NUCLEOTIDE SEQUENCE [LARGE SCALE GENOMIC DNA]</scope>
    <source>
        <strain evidence="8 9">WH53</strain>
    </source>
</reference>
<dbReference type="PANTHER" id="PTHR33508">
    <property type="entry name" value="UPF0056 MEMBRANE PROTEIN YHCE"/>
    <property type="match status" value="1"/>
</dbReference>
<feature type="transmembrane region" description="Helical" evidence="7">
    <location>
        <begin position="133"/>
        <end position="154"/>
    </location>
</feature>
<feature type="transmembrane region" description="Helical" evidence="7">
    <location>
        <begin position="39"/>
        <end position="65"/>
    </location>
</feature>
<feature type="transmembrane region" description="Helical" evidence="7">
    <location>
        <begin position="71"/>
        <end position="90"/>
    </location>
</feature>
<keyword evidence="9" id="KW-1185">Reference proteome</keyword>
<feature type="transmembrane region" description="Helical" evidence="7">
    <location>
        <begin position="102"/>
        <end position="127"/>
    </location>
</feature>
<protein>
    <recommendedName>
        <fullName evidence="7">UPF0056 membrane protein</fullName>
    </recommendedName>
</protein>
<comment type="subcellular location">
    <subcellularLocation>
        <location evidence="1 7">Cell membrane</location>
        <topology evidence="1 7">Multi-pass membrane protein</topology>
    </subcellularLocation>
</comment>
<evidence type="ECO:0000313" key="8">
    <source>
        <dbReference type="EMBL" id="MBU2713001.1"/>
    </source>
</evidence>